<accession>A0AAW7ZH20</accession>
<dbReference type="Pfam" id="PF01297">
    <property type="entry name" value="ZnuA"/>
    <property type="match status" value="1"/>
</dbReference>
<evidence type="ECO:0000256" key="3">
    <source>
        <dbReference type="ARBA" id="ARBA00022729"/>
    </source>
</evidence>
<reference evidence="7" key="2">
    <citation type="submission" date="2023-03" db="EMBL/GenBank/DDBJ databases">
        <authorList>
            <person name="Zhang Z."/>
        </authorList>
    </citation>
    <scope>NUCLEOTIDE SEQUENCE</scope>
    <source>
        <strain evidence="7">DSA</strain>
    </source>
</reference>
<dbReference type="InterPro" id="IPR050492">
    <property type="entry name" value="Bact_metal-bind_prot9"/>
</dbReference>
<name>A0AAW7ZH20_9FIRM</name>
<dbReference type="AlphaFoldDB" id="A0AAW7ZH20"/>
<proteinExistence type="inferred from homology"/>
<dbReference type="PANTHER" id="PTHR42953">
    <property type="entry name" value="HIGH-AFFINITY ZINC UPTAKE SYSTEM PROTEIN ZNUA-RELATED"/>
    <property type="match status" value="1"/>
</dbReference>
<dbReference type="GO" id="GO:0007155">
    <property type="term" value="P:cell adhesion"/>
    <property type="evidence" value="ECO:0007669"/>
    <property type="project" value="InterPro"/>
</dbReference>
<dbReference type="SUPFAM" id="SSF53807">
    <property type="entry name" value="Helical backbone' metal receptor"/>
    <property type="match status" value="1"/>
</dbReference>
<feature type="signal peptide" evidence="6">
    <location>
        <begin position="1"/>
        <end position="21"/>
    </location>
</feature>
<dbReference type="RefSeq" id="WP_304544717.1">
    <property type="nucleotide sequence ID" value="NZ_JARPTC010000022.1"/>
</dbReference>
<comment type="caution">
    <text evidence="7">The sequence shown here is derived from an EMBL/GenBank/DDBJ whole genome shotgun (WGS) entry which is preliminary data.</text>
</comment>
<evidence type="ECO:0000256" key="4">
    <source>
        <dbReference type="RuleBase" id="RU003512"/>
    </source>
</evidence>
<evidence type="ECO:0000256" key="1">
    <source>
        <dbReference type="ARBA" id="ARBA00011028"/>
    </source>
</evidence>
<comment type="similarity">
    <text evidence="1 4">Belongs to the bacterial solute-binding protein 9 family.</text>
</comment>
<reference evidence="7" key="1">
    <citation type="journal article" date="2023" name="J. Hazard. Mater.">
        <title>Anaerobic biodegradation of pyrene and benzo[a]pyrene by a new sulfate-reducing Desulforamulus aquiferis strain DSA.</title>
        <authorList>
            <person name="Zhang Z."/>
            <person name="Sun J."/>
            <person name="Gong X."/>
            <person name="Wang C."/>
            <person name="Wang H."/>
        </authorList>
    </citation>
    <scope>NUCLEOTIDE SEQUENCE</scope>
    <source>
        <strain evidence="7">DSA</strain>
    </source>
</reference>
<dbReference type="PRINTS" id="PR00691">
    <property type="entry name" value="ADHESINB"/>
</dbReference>
<sequence>MKRLVLTLAALFLLAVTIAGCGTSAEDKDDRIRVMTSIYPLYDLTKNIGGDNVLISNIVPSGSEPHSWEPSPKDMADMTKADVLILSGTGMEPWADKVLANIDQSKVTVVYGGKDIALIDWSGHEDEEEHDHHNEAHDSDVPEEHSDKHKEHEHEHDQDEHQDEVTGDGHDHHHSGNDPHVWLDPLNAKIMVDNILEGLIKADEKNSSVYRANAEAYKKELDNLHEDFQKGLEGASIKEFVTSHAAFGYLAKCYGLEQIPVRGLNAESEPSPADMAAIVKLAREKNINYIFFETLVSPKVSETIAKEVRGETLVLNPLEGMSDEEMAAGKDYLSVMRENLTNLQKALNVN</sequence>
<feature type="region of interest" description="Disordered" evidence="5">
    <location>
        <begin position="124"/>
        <end position="180"/>
    </location>
</feature>
<dbReference type="InterPro" id="IPR006129">
    <property type="entry name" value="AdhesinB"/>
</dbReference>
<dbReference type="CDD" id="cd01017">
    <property type="entry name" value="AdcA"/>
    <property type="match status" value="1"/>
</dbReference>
<evidence type="ECO:0000313" key="8">
    <source>
        <dbReference type="Proteomes" id="UP001172911"/>
    </source>
</evidence>
<feature type="chain" id="PRO_5043465481" evidence="6">
    <location>
        <begin position="22"/>
        <end position="350"/>
    </location>
</feature>
<dbReference type="PANTHER" id="PTHR42953:SF3">
    <property type="entry name" value="HIGH-AFFINITY ZINC UPTAKE SYSTEM PROTEIN ZNUA"/>
    <property type="match status" value="1"/>
</dbReference>
<protein>
    <submittedName>
        <fullName evidence="7">Metal ABC transporter substrate-binding protein</fullName>
    </submittedName>
</protein>
<gene>
    <name evidence="7" type="ORF">P6N53_15430</name>
</gene>
<feature type="compositionally biased region" description="Basic and acidic residues" evidence="5">
    <location>
        <begin position="130"/>
        <end position="177"/>
    </location>
</feature>
<keyword evidence="2 4" id="KW-0813">Transport</keyword>
<dbReference type="PROSITE" id="PS51257">
    <property type="entry name" value="PROKAR_LIPOPROTEIN"/>
    <property type="match status" value="1"/>
</dbReference>
<keyword evidence="8" id="KW-1185">Reference proteome</keyword>
<dbReference type="Proteomes" id="UP001172911">
    <property type="component" value="Unassembled WGS sequence"/>
</dbReference>
<dbReference type="GO" id="GO:0030001">
    <property type="term" value="P:metal ion transport"/>
    <property type="evidence" value="ECO:0007669"/>
    <property type="project" value="InterPro"/>
</dbReference>
<evidence type="ECO:0000313" key="7">
    <source>
        <dbReference type="EMBL" id="MDO7788619.1"/>
    </source>
</evidence>
<dbReference type="InterPro" id="IPR006128">
    <property type="entry name" value="Lipoprotein_PsaA-like"/>
</dbReference>
<dbReference type="Gene3D" id="3.40.50.1980">
    <property type="entry name" value="Nitrogenase molybdenum iron protein domain"/>
    <property type="match status" value="3"/>
</dbReference>
<keyword evidence="3 6" id="KW-0732">Signal</keyword>
<dbReference type="PRINTS" id="PR00690">
    <property type="entry name" value="ADHESNFAMILY"/>
</dbReference>
<evidence type="ECO:0000256" key="5">
    <source>
        <dbReference type="SAM" id="MobiDB-lite"/>
    </source>
</evidence>
<evidence type="ECO:0000256" key="6">
    <source>
        <dbReference type="SAM" id="SignalP"/>
    </source>
</evidence>
<dbReference type="GO" id="GO:0046872">
    <property type="term" value="F:metal ion binding"/>
    <property type="evidence" value="ECO:0007669"/>
    <property type="project" value="InterPro"/>
</dbReference>
<dbReference type="EMBL" id="JARPTC010000022">
    <property type="protein sequence ID" value="MDO7788619.1"/>
    <property type="molecule type" value="Genomic_DNA"/>
</dbReference>
<organism evidence="7 8">
    <name type="scientific">Desulforamulus aquiferis</name>
    <dbReference type="NCBI Taxonomy" id="1397668"/>
    <lineage>
        <taxon>Bacteria</taxon>
        <taxon>Bacillati</taxon>
        <taxon>Bacillota</taxon>
        <taxon>Clostridia</taxon>
        <taxon>Eubacteriales</taxon>
        <taxon>Peptococcaceae</taxon>
        <taxon>Desulforamulus</taxon>
    </lineage>
</organism>
<evidence type="ECO:0000256" key="2">
    <source>
        <dbReference type="ARBA" id="ARBA00022448"/>
    </source>
</evidence>
<dbReference type="InterPro" id="IPR006127">
    <property type="entry name" value="ZnuA-like"/>
</dbReference>